<evidence type="ECO:0000256" key="3">
    <source>
        <dbReference type="ARBA" id="ARBA00022552"/>
    </source>
</evidence>
<organism evidence="5 6">
    <name type="scientific">Drosophila kikkawai</name>
    <name type="common">Fruit fly</name>
    <dbReference type="NCBI Taxonomy" id="30033"/>
    <lineage>
        <taxon>Eukaryota</taxon>
        <taxon>Metazoa</taxon>
        <taxon>Ecdysozoa</taxon>
        <taxon>Arthropoda</taxon>
        <taxon>Hexapoda</taxon>
        <taxon>Insecta</taxon>
        <taxon>Pterygota</taxon>
        <taxon>Neoptera</taxon>
        <taxon>Endopterygota</taxon>
        <taxon>Diptera</taxon>
        <taxon>Brachycera</taxon>
        <taxon>Muscomorpha</taxon>
        <taxon>Ephydroidea</taxon>
        <taxon>Drosophilidae</taxon>
        <taxon>Drosophila</taxon>
        <taxon>Sophophora</taxon>
    </lineage>
</organism>
<dbReference type="Pfam" id="PF05997">
    <property type="entry name" value="Nop52"/>
    <property type="match status" value="1"/>
</dbReference>
<evidence type="ECO:0000313" key="5">
    <source>
        <dbReference type="Proteomes" id="UP001652661"/>
    </source>
</evidence>
<protein>
    <submittedName>
        <fullName evidence="6">Ribosomal RNA processing protein 1 homolog</fullName>
    </submittedName>
</protein>
<reference evidence="6" key="1">
    <citation type="submission" date="2025-08" db="UniProtKB">
        <authorList>
            <consortium name="RefSeq"/>
        </authorList>
    </citation>
    <scope>IDENTIFICATION</scope>
    <source>
        <strain evidence="6">14028-0561.14</strain>
        <tissue evidence="6">Whole fly</tissue>
    </source>
</reference>
<gene>
    <name evidence="6" type="primary">LOC138929255</name>
</gene>
<dbReference type="InterPro" id="IPR010301">
    <property type="entry name" value="RRP1"/>
</dbReference>
<name>A0ABM4GPR2_DROKI</name>
<proteinExistence type="inferred from homology"/>
<keyword evidence="3" id="KW-0698">rRNA processing</keyword>
<keyword evidence="4" id="KW-0539">Nucleus</keyword>
<evidence type="ECO:0000313" key="6">
    <source>
        <dbReference type="RefSeq" id="XP_070144702.1"/>
    </source>
</evidence>
<evidence type="ECO:0000256" key="4">
    <source>
        <dbReference type="ARBA" id="ARBA00023242"/>
    </source>
</evidence>
<evidence type="ECO:0000256" key="1">
    <source>
        <dbReference type="ARBA" id="ARBA00004123"/>
    </source>
</evidence>
<dbReference type="Proteomes" id="UP001652661">
    <property type="component" value="Chromosome X"/>
</dbReference>
<comment type="subcellular location">
    <subcellularLocation>
        <location evidence="1">Nucleus</location>
    </subcellularLocation>
</comment>
<dbReference type="PANTHER" id="PTHR13026:SF0">
    <property type="entry name" value="RIBOSOMAL RNA PROCESSING 1B"/>
    <property type="match status" value="1"/>
</dbReference>
<dbReference type="GeneID" id="138929255"/>
<evidence type="ECO:0000256" key="2">
    <source>
        <dbReference type="ARBA" id="ARBA00006374"/>
    </source>
</evidence>
<sequence length="322" mass="37064">MEPHKTLIKRLAEAATSDSDRGERATPAKVAKFLSQEANIIQCLFGENTSKRMHQVRQLPAWFTLLGKSSYPYAEEDFMRIWKGLLHTIRMSEKPQDREELVEQAAQMVDSFGGNTTLSLAYFSAFMRTTSEEHSGVKLKRLDKWVLMLVRRMLRHVLRVFKRTKWSAELIGAFNKSMQKSVFSEKPKSHGLIVHYLSIFFEELAKEANGDITAAQVSTFLLPFVKYMATQKDGQLLNQCRAKVLYYLLYQSDLGRKSLKKKIISPDPLVGKVDWKLSVLPVNPDYVLDELNNLLSTSKFNPRRRKSLCNLIQLYETYKSAN</sequence>
<dbReference type="RefSeq" id="XP_070144702.1">
    <property type="nucleotide sequence ID" value="XM_070288601.1"/>
</dbReference>
<comment type="similarity">
    <text evidence="2">Belongs to the RRP1 family.</text>
</comment>
<keyword evidence="5" id="KW-1185">Reference proteome</keyword>
<dbReference type="PANTHER" id="PTHR13026">
    <property type="entry name" value="NNP-1 PROTEIN NOVEL NUCLEAR PROTEIN 1 NOP52"/>
    <property type="match status" value="1"/>
</dbReference>
<accession>A0ABM4GPR2</accession>